<feature type="transmembrane region" description="Helical" evidence="1">
    <location>
        <begin position="648"/>
        <end position="669"/>
    </location>
</feature>
<evidence type="ECO:0000313" key="3">
    <source>
        <dbReference type="EMBL" id="TDV56238.1"/>
    </source>
</evidence>
<feature type="transmembrane region" description="Helical" evidence="1">
    <location>
        <begin position="810"/>
        <end position="830"/>
    </location>
</feature>
<feature type="domain" description="NACHT" evidence="2">
    <location>
        <begin position="110"/>
        <end position="234"/>
    </location>
</feature>
<dbReference type="Gene3D" id="3.40.50.300">
    <property type="entry name" value="P-loop containing nucleotide triphosphate hydrolases"/>
    <property type="match status" value="1"/>
</dbReference>
<feature type="transmembrane region" description="Helical" evidence="1">
    <location>
        <begin position="778"/>
        <end position="804"/>
    </location>
</feature>
<feature type="transmembrane region" description="Helical" evidence="1">
    <location>
        <begin position="877"/>
        <end position="898"/>
    </location>
</feature>
<name>A0A4R7W2J3_9PSEU</name>
<feature type="transmembrane region" description="Helical" evidence="1">
    <location>
        <begin position="851"/>
        <end position="871"/>
    </location>
</feature>
<dbReference type="SUPFAM" id="SSF52540">
    <property type="entry name" value="P-loop containing nucleoside triphosphate hydrolases"/>
    <property type="match status" value="1"/>
</dbReference>
<sequence>MPVALGVANGVVTGSARLLPLDHPAWLVLLLLGVIYGLYTSRGSSTGRVEEALRDLAEEQRKRAGGRLHLSHAVRGNPMVVEARTNGGRARPVREIVEEFQEKLACGQVPRAVVLGLSGAGKSTMAALIVHLVLTSPRKDTDRVPVLFRLASWSPDDEEFTDWLSGQLAQDHPRLLRRYPRSVLGELVTDRRVFVLLDGLDELKEEQRPKALAKIDKWLDDYSDETPFVLTCRTEDRFPDLGESGRVLGTVPRINLEPVRPGKGMDYLGDRQVWEPLLRRRAAEDRKGPLAALLEQPLMLFLTREVGLAPGGSAGSPVVEQLGDRDAHPTTEKLEELLLKAFIPTMYENDQKHHSGRRPWPAPAAGRWLAFLARRLTEHGRNDFGWHGLAELAPGRGRVPPVVLGAAAGVVAAVASRLVGLPAGWWWGLAAGAGFATLLWLLERRALCVPASPGDSRQFHRAVADGLGIGMSGGLVVGLPGAFFARFLSAGPATLLLGALLGIVAGAAPRRSDARSAGTGLLTGIVAGPVAWLVAALTCGFPQGAQVGYADELPGGAAIGALQAWRSALGFGLADQLWTAVAFSLVVGVLAGVVVELGRGWPGGWVIARRQSPERVPSGHVMVPLAAAGVGALAGVAAGAVLLGGHGAAGGAAVGAGFAAAYAVVALRGRRDESTERAEVFTSLLVSLHVRVRLGLAGGIAGGLAGGLVFPEQYRYLGGSRISAVFAGGADGLQAGFVFGLLAGVAFGLRTGLFERIRQLGADGDADERVRHQRVIPFAVWATIGACTGALMGVALDTALGAHIRRDADVVVGTYAAAGLVLGLAVAVAIRVERNYDRFGHHSTLRTACHSALAAAGLVAAAAGVGTWLVTNPTFGVTAFVMAGTLVLGSSPWGRFVVTRTRLAATRRLPWRLDRFLRDALDLGVLHQAGSGHQFRHARLRDAVAAPPSRGGGPRRVSTPLAVAAAAVVTLSVMVLGATRPPPDTTAYSEFRTTVSTITAVGRGGGLSSWDGSPVPLDFARGYAVETRFVLYGRGQAGVYLPGIAYATASCAGQYSFTEPSAPYPVIRTGYLEQLDGGYGCTIDLIAHVRDRTARIFANGVHIHDLTFNRTPNQRLPAPSLVSIDSPRTLSLDATLWSLDDPPTA</sequence>
<feature type="transmembrane region" description="Helical" evidence="1">
    <location>
        <begin position="490"/>
        <end position="508"/>
    </location>
</feature>
<dbReference type="InterPro" id="IPR007111">
    <property type="entry name" value="NACHT_NTPase"/>
</dbReference>
<dbReference type="AlphaFoldDB" id="A0A4R7W2J3"/>
<feature type="transmembrane region" description="Helical" evidence="1">
    <location>
        <begin position="722"/>
        <end position="749"/>
    </location>
</feature>
<feature type="transmembrane region" description="Helical" evidence="1">
    <location>
        <begin position="425"/>
        <end position="442"/>
    </location>
</feature>
<dbReference type="Pfam" id="PF05729">
    <property type="entry name" value="NACHT"/>
    <property type="match status" value="1"/>
</dbReference>
<proteinExistence type="predicted"/>
<feature type="transmembrane region" description="Helical" evidence="1">
    <location>
        <begin position="462"/>
        <end position="484"/>
    </location>
</feature>
<gene>
    <name evidence="3" type="ORF">CLV71_102304</name>
</gene>
<keyword evidence="1" id="KW-1133">Transmembrane helix</keyword>
<feature type="transmembrane region" description="Helical" evidence="1">
    <location>
        <begin position="957"/>
        <end position="978"/>
    </location>
</feature>
<comment type="caution">
    <text evidence="3">The sequence shown here is derived from an EMBL/GenBank/DDBJ whole genome shotgun (WGS) entry which is preliminary data.</text>
</comment>
<keyword evidence="1" id="KW-0812">Transmembrane</keyword>
<keyword evidence="1" id="KW-0472">Membrane</keyword>
<feature type="transmembrane region" description="Helical" evidence="1">
    <location>
        <begin position="520"/>
        <end position="543"/>
    </location>
</feature>
<feature type="transmembrane region" description="Helical" evidence="1">
    <location>
        <begin position="619"/>
        <end position="642"/>
    </location>
</feature>
<reference evidence="3 4" key="1">
    <citation type="submission" date="2019-03" db="EMBL/GenBank/DDBJ databases">
        <title>Genomic Encyclopedia of Archaeal and Bacterial Type Strains, Phase II (KMG-II): from individual species to whole genera.</title>
        <authorList>
            <person name="Goeker M."/>
        </authorList>
    </citation>
    <scope>NUCLEOTIDE SEQUENCE [LARGE SCALE GENOMIC DNA]</scope>
    <source>
        <strain evidence="3 4">DSM 45499</strain>
    </source>
</reference>
<evidence type="ECO:0000256" key="1">
    <source>
        <dbReference type="SAM" id="Phobius"/>
    </source>
</evidence>
<organism evidence="3 4">
    <name type="scientific">Actinophytocola oryzae</name>
    <dbReference type="NCBI Taxonomy" id="502181"/>
    <lineage>
        <taxon>Bacteria</taxon>
        <taxon>Bacillati</taxon>
        <taxon>Actinomycetota</taxon>
        <taxon>Actinomycetes</taxon>
        <taxon>Pseudonocardiales</taxon>
        <taxon>Pseudonocardiaceae</taxon>
    </lineage>
</organism>
<dbReference type="EMBL" id="SOCP01000002">
    <property type="protein sequence ID" value="TDV56238.1"/>
    <property type="molecule type" value="Genomic_DNA"/>
</dbReference>
<dbReference type="InterPro" id="IPR027417">
    <property type="entry name" value="P-loop_NTPase"/>
</dbReference>
<feature type="transmembrane region" description="Helical" evidence="1">
    <location>
        <begin position="690"/>
        <end position="710"/>
    </location>
</feature>
<evidence type="ECO:0000259" key="2">
    <source>
        <dbReference type="PROSITE" id="PS50837"/>
    </source>
</evidence>
<accession>A0A4R7W2J3</accession>
<dbReference type="Proteomes" id="UP000294927">
    <property type="component" value="Unassembled WGS sequence"/>
</dbReference>
<evidence type="ECO:0000313" key="4">
    <source>
        <dbReference type="Proteomes" id="UP000294927"/>
    </source>
</evidence>
<dbReference type="PROSITE" id="PS50837">
    <property type="entry name" value="NACHT"/>
    <property type="match status" value="1"/>
</dbReference>
<feature type="transmembrane region" description="Helical" evidence="1">
    <location>
        <begin position="577"/>
        <end position="598"/>
    </location>
</feature>
<keyword evidence="4" id="KW-1185">Reference proteome</keyword>
<protein>
    <submittedName>
        <fullName evidence="3">NACHT domain-containing protein</fullName>
    </submittedName>
</protein>